<comment type="caution">
    <text evidence="8">The sequence shown here is derived from an EMBL/GenBank/DDBJ whole genome shotgun (WGS) entry which is preliminary data.</text>
</comment>
<dbReference type="SUPFAM" id="SSF50182">
    <property type="entry name" value="Sm-like ribonucleoproteins"/>
    <property type="match status" value="1"/>
</dbReference>
<feature type="domain" description="Mechanosensitive ion channel MscS" evidence="7">
    <location>
        <begin position="99"/>
        <end position="163"/>
    </location>
</feature>
<accession>A0A918CDC1</accession>
<evidence type="ECO:0000256" key="5">
    <source>
        <dbReference type="ARBA" id="ARBA00023136"/>
    </source>
</evidence>
<keyword evidence="9" id="KW-1185">Reference proteome</keyword>
<evidence type="ECO:0000259" key="7">
    <source>
        <dbReference type="Pfam" id="PF00924"/>
    </source>
</evidence>
<comment type="similarity">
    <text evidence="2">Belongs to the MscS (TC 1.A.23) family.</text>
</comment>
<dbReference type="RefSeq" id="WP_189084126.1">
    <property type="nucleotide sequence ID" value="NZ_BMRJ01000001.1"/>
</dbReference>
<dbReference type="Pfam" id="PF00924">
    <property type="entry name" value="MS_channel_2nd"/>
    <property type="match status" value="1"/>
</dbReference>
<dbReference type="InterPro" id="IPR010920">
    <property type="entry name" value="LSM_dom_sf"/>
</dbReference>
<feature type="transmembrane region" description="Helical" evidence="6">
    <location>
        <begin position="53"/>
        <end position="75"/>
    </location>
</feature>
<evidence type="ECO:0000313" key="9">
    <source>
        <dbReference type="Proteomes" id="UP000610303"/>
    </source>
</evidence>
<reference evidence="8" key="1">
    <citation type="journal article" date="2014" name="Int. J. Syst. Evol. Microbiol.">
        <title>Complete genome sequence of Corynebacterium casei LMG S-19264T (=DSM 44701T), isolated from a smear-ripened cheese.</title>
        <authorList>
            <consortium name="US DOE Joint Genome Institute (JGI-PGF)"/>
            <person name="Walter F."/>
            <person name="Albersmeier A."/>
            <person name="Kalinowski J."/>
            <person name="Ruckert C."/>
        </authorList>
    </citation>
    <scope>NUCLEOTIDE SEQUENCE</scope>
    <source>
        <strain evidence="8">JCM 3346</strain>
    </source>
</reference>
<evidence type="ECO:0000256" key="1">
    <source>
        <dbReference type="ARBA" id="ARBA00004141"/>
    </source>
</evidence>
<dbReference type="PANTHER" id="PTHR30221">
    <property type="entry name" value="SMALL-CONDUCTANCE MECHANOSENSITIVE CHANNEL"/>
    <property type="match status" value="1"/>
</dbReference>
<keyword evidence="5 6" id="KW-0472">Membrane</keyword>
<dbReference type="Gene3D" id="1.10.287.1260">
    <property type="match status" value="1"/>
</dbReference>
<evidence type="ECO:0000256" key="2">
    <source>
        <dbReference type="ARBA" id="ARBA00008017"/>
    </source>
</evidence>
<dbReference type="GO" id="GO:0008381">
    <property type="term" value="F:mechanosensitive monoatomic ion channel activity"/>
    <property type="evidence" value="ECO:0007669"/>
    <property type="project" value="InterPro"/>
</dbReference>
<proteinExistence type="inferred from homology"/>
<dbReference type="GO" id="GO:0016020">
    <property type="term" value="C:membrane"/>
    <property type="evidence" value="ECO:0007669"/>
    <property type="project" value="UniProtKB-SubCell"/>
</dbReference>
<evidence type="ECO:0000313" key="8">
    <source>
        <dbReference type="EMBL" id="GGR18560.1"/>
    </source>
</evidence>
<protein>
    <recommendedName>
        <fullName evidence="7">Mechanosensitive ion channel MscS domain-containing protein</fullName>
    </recommendedName>
</protein>
<evidence type="ECO:0000256" key="4">
    <source>
        <dbReference type="ARBA" id="ARBA00022989"/>
    </source>
</evidence>
<evidence type="ECO:0000256" key="3">
    <source>
        <dbReference type="ARBA" id="ARBA00022692"/>
    </source>
</evidence>
<keyword evidence="4 6" id="KW-1133">Transmembrane helix</keyword>
<keyword evidence="3 6" id="KW-0812">Transmembrane</keyword>
<dbReference type="InterPro" id="IPR011014">
    <property type="entry name" value="MscS_channel_TM-2"/>
</dbReference>
<gene>
    <name evidence="8" type="ORF">GCM10010196_09580</name>
</gene>
<comment type="subcellular location">
    <subcellularLocation>
        <location evidence="1">Membrane</location>
        <topology evidence="1">Multi-pass membrane protein</topology>
    </subcellularLocation>
</comment>
<organism evidence="8 9">
    <name type="scientific">Agromyces mediolanus</name>
    <name type="common">Corynebacterium mediolanum</name>
    <dbReference type="NCBI Taxonomy" id="41986"/>
    <lineage>
        <taxon>Bacteria</taxon>
        <taxon>Bacillati</taxon>
        <taxon>Actinomycetota</taxon>
        <taxon>Actinomycetes</taxon>
        <taxon>Micrococcales</taxon>
        <taxon>Microbacteriaceae</taxon>
        <taxon>Agromyces</taxon>
    </lineage>
</organism>
<dbReference type="InterPro" id="IPR006685">
    <property type="entry name" value="MscS_channel_2nd"/>
</dbReference>
<evidence type="ECO:0000256" key="6">
    <source>
        <dbReference type="SAM" id="Phobius"/>
    </source>
</evidence>
<sequence>MADWVASLDIDGWSLLFAALSLVAGWILSRLARRGLTKLLVRLPSLGEGVKTAIVRVVVYAIILLGVGVALGFLGASVQPLLAIALIVGVVLILVLRGIADNFAAGVVLQTRRPIEVGDVLTSDDIEGEVVELNGRAVVVKTFDGRLVHLPNGTVLQQPLVNESAHGARRSEVEVRIGGAADGMPEAIAEAVRAVDGVHQREHVDVLSRSRSPERQVYRVRFWHHPKHGTTVSSAVVDALAEAFAGRGIPVTVTSDPPAAPLTPPFEI</sequence>
<reference evidence="8" key="2">
    <citation type="submission" date="2020-09" db="EMBL/GenBank/DDBJ databases">
        <authorList>
            <person name="Sun Q."/>
            <person name="Ohkuma M."/>
        </authorList>
    </citation>
    <scope>NUCLEOTIDE SEQUENCE</scope>
    <source>
        <strain evidence="8">JCM 3346</strain>
    </source>
</reference>
<dbReference type="EMBL" id="BMRJ01000001">
    <property type="protein sequence ID" value="GGR18560.1"/>
    <property type="molecule type" value="Genomic_DNA"/>
</dbReference>
<feature type="transmembrane region" description="Helical" evidence="6">
    <location>
        <begin position="12"/>
        <end position="32"/>
    </location>
</feature>
<dbReference type="AlphaFoldDB" id="A0A918CDC1"/>
<dbReference type="Gene3D" id="2.30.30.60">
    <property type="match status" value="1"/>
</dbReference>
<feature type="transmembrane region" description="Helical" evidence="6">
    <location>
        <begin position="81"/>
        <end position="100"/>
    </location>
</feature>
<name>A0A918CDC1_AGRME</name>
<dbReference type="PANTHER" id="PTHR30221:SF1">
    <property type="entry name" value="SMALL-CONDUCTANCE MECHANOSENSITIVE CHANNEL"/>
    <property type="match status" value="1"/>
</dbReference>
<dbReference type="InterPro" id="IPR023408">
    <property type="entry name" value="MscS_beta-dom_sf"/>
</dbReference>
<dbReference type="SUPFAM" id="SSF82861">
    <property type="entry name" value="Mechanosensitive channel protein MscS (YggB), transmembrane region"/>
    <property type="match status" value="1"/>
</dbReference>
<dbReference type="Proteomes" id="UP000610303">
    <property type="component" value="Unassembled WGS sequence"/>
</dbReference>
<dbReference type="InterPro" id="IPR045275">
    <property type="entry name" value="MscS_archaea/bacteria_type"/>
</dbReference>